<evidence type="ECO:0000256" key="1">
    <source>
        <dbReference type="ARBA" id="ARBA00009759"/>
    </source>
</evidence>
<sequence length="268" mass="29131">MMDSLDTRCAFGVDLVLRAGALALGMRRTLAPIEAKSAIDFCTEADRAVEQLVREEVTRRFNDAVIGEEYGGEAANRVWVVDPIDGTAGYIHGNNRWCVSLAYLWRGEIEIGIIYAPADDRLFVAQRGRGATLNGRPIQVSGLRHGAAPVVEVGWSERRPLSAFCTLLQRLTDAAIEFRRHGSGALGLAEVACGLNDGYAELHINSWDALAGILLVREAGGWTNDFLADDGLRRGNLLLAATPVLRDRLVTMTQDLHRATDHPTALAG</sequence>
<dbReference type="GO" id="GO:0052834">
    <property type="term" value="F:inositol monophosphate phosphatase activity"/>
    <property type="evidence" value="ECO:0007669"/>
    <property type="project" value="UniProtKB-EC"/>
</dbReference>
<dbReference type="RefSeq" id="WP_309795319.1">
    <property type="nucleotide sequence ID" value="NZ_JAVDPW010000005.1"/>
</dbReference>
<evidence type="ECO:0000256" key="2">
    <source>
        <dbReference type="ARBA" id="ARBA00022723"/>
    </source>
</evidence>
<keyword evidence="4" id="KW-0460">Magnesium</keyword>
<dbReference type="Gene3D" id="3.30.540.10">
    <property type="entry name" value="Fructose-1,6-Bisphosphatase, subunit A, domain 1"/>
    <property type="match status" value="1"/>
</dbReference>
<evidence type="ECO:0000313" key="6">
    <source>
        <dbReference type="Proteomes" id="UP001262410"/>
    </source>
</evidence>
<dbReference type="SUPFAM" id="SSF56655">
    <property type="entry name" value="Carbohydrate phosphatase"/>
    <property type="match status" value="1"/>
</dbReference>
<protein>
    <submittedName>
        <fullName evidence="5">Myo-inositol-1(Or 4)-monophosphatase</fullName>
        <ecNumber evidence="5">3.1.3.25</ecNumber>
    </submittedName>
</protein>
<evidence type="ECO:0000256" key="4">
    <source>
        <dbReference type="ARBA" id="ARBA00022842"/>
    </source>
</evidence>
<comment type="caution">
    <text evidence="5">The sequence shown here is derived from an EMBL/GenBank/DDBJ whole genome shotgun (WGS) entry which is preliminary data.</text>
</comment>
<dbReference type="PROSITE" id="PS00629">
    <property type="entry name" value="IMP_1"/>
    <property type="match status" value="1"/>
</dbReference>
<accession>A0ABU1JQ11</accession>
<comment type="similarity">
    <text evidence="1">Belongs to the inositol monophosphatase superfamily.</text>
</comment>
<keyword evidence="2" id="KW-0479">Metal-binding</keyword>
<evidence type="ECO:0000313" key="5">
    <source>
        <dbReference type="EMBL" id="MDR6290701.1"/>
    </source>
</evidence>
<dbReference type="PANTHER" id="PTHR20854:SF4">
    <property type="entry name" value="INOSITOL-1-MONOPHOSPHATASE-RELATED"/>
    <property type="match status" value="1"/>
</dbReference>
<keyword evidence="3 5" id="KW-0378">Hydrolase</keyword>
<evidence type="ECO:0000256" key="3">
    <source>
        <dbReference type="ARBA" id="ARBA00022801"/>
    </source>
</evidence>
<reference evidence="5 6" key="1">
    <citation type="submission" date="2023-07" db="EMBL/GenBank/DDBJ databases">
        <title>Sorghum-associated microbial communities from plants grown in Nebraska, USA.</title>
        <authorList>
            <person name="Schachtman D."/>
        </authorList>
    </citation>
    <scope>NUCLEOTIDE SEQUENCE [LARGE SCALE GENOMIC DNA]</scope>
    <source>
        <strain evidence="5 6">584</strain>
    </source>
</reference>
<gene>
    <name evidence="5" type="ORF">E9232_003227</name>
</gene>
<dbReference type="EC" id="3.1.3.25" evidence="5"/>
<dbReference type="PRINTS" id="PR00377">
    <property type="entry name" value="IMPHPHTASES"/>
</dbReference>
<dbReference type="InterPro" id="IPR020583">
    <property type="entry name" value="Inositol_monoP_metal-BS"/>
</dbReference>
<name>A0ABU1JQ11_9PROT</name>
<proteinExistence type="inferred from homology"/>
<dbReference type="Pfam" id="PF00459">
    <property type="entry name" value="Inositol_P"/>
    <property type="match status" value="1"/>
</dbReference>
<dbReference type="EMBL" id="JAVDPW010000005">
    <property type="protein sequence ID" value="MDR6290701.1"/>
    <property type="molecule type" value="Genomic_DNA"/>
</dbReference>
<dbReference type="InterPro" id="IPR000760">
    <property type="entry name" value="Inositol_monophosphatase-like"/>
</dbReference>
<dbReference type="PANTHER" id="PTHR20854">
    <property type="entry name" value="INOSITOL MONOPHOSPHATASE"/>
    <property type="match status" value="1"/>
</dbReference>
<dbReference type="Proteomes" id="UP001262410">
    <property type="component" value="Unassembled WGS sequence"/>
</dbReference>
<organism evidence="5 6">
    <name type="scientific">Inquilinus ginsengisoli</name>
    <dbReference type="NCBI Taxonomy" id="363840"/>
    <lineage>
        <taxon>Bacteria</taxon>
        <taxon>Pseudomonadati</taxon>
        <taxon>Pseudomonadota</taxon>
        <taxon>Alphaproteobacteria</taxon>
        <taxon>Rhodospirillales</taxon>
        <taxon>Rhodospirillaceae</taxon>
        <taxon>Inquilinus</taxon>
    </lineage>
</organism>
<dbReference type="Gene3D" id="3.40.190.80">
    <property type="match status" value="1"/>
</dbReference>
<keyword evidence="6" id="KW-1185">Reference proteome</keyword>